<evidence type="ECO:0000313" key="3">
    <source>
        <dbReference type="Proteomes" id="UP001363622"/>
    </source>
</evidence>
<proteinExistence type="predicted"/>
<feature type="chain" id="PRO_5045754255" evidence="1">
    <location>
        <begin position="20"/>
        <end position="164"/>
    </location>
</feature>
<dbReference type="Proteomes" id="UP001363622">
    <property type="component" value="Unassembled WGS sequence"/>
</dbReference>
<keyword evidence="3" id="KW-1185">Reference proteome</keyword>
<accession>A0ABR1L2Y9</accession>
<organism evidence="2 3">
    <name type="scientific">Phyllosticta citriasiana</name>
    <dbReference type="NCBI Taxonomy" id="595635"/>
    <lineage>
        <taxon>Eukaryota</taxon>
        <taxon>Fungi</taxon>
        <taxon>Dikarya</taxon>
        <taxon>Ascomycota</taxon>
        <taxon>Pezizomycotina</taxon>
        <taxon>Dothideomycetes</taxon>
        <taxon>Dothideomycetes incertae sedis</taxon>
        <taxon>Botryosphaeriales</taxon>
        <taxon>Phyllostictaceae</taxon>
        <taxon>Phyllosticta</taxon>
    </lineage>
</organism>
<protein>
    <submittedName>
        <fullName evidence="2">Uncharacterized protein</fullName>
    </submittedName>
</protein>
<comment type="caution">
    <text evidence="2">The sequence shown here is derived from an EMBL/GenBank/DDBJ whole genome shotgun (WGS) entry which is preliminary data.</text>
</comment>
<keyword evidence="1" id="KW-0732">Signal</keyword>
<evidence type="ECO:0000256" key="1">
    <source>
        <dbReference type="SAM" id="SignalP"/>
    </source>
</evidence>
<evidence type="ECO:0000313" key="2">
    <source>
        <dbReference type="EMBL" id="KAK7524911.1"/>
    </source>
</evidence>
<reference evidence="2 3" key="1">
    <citation type="submission" date="2024-04" db="EMBL/GenBank/DDBJ databases">
        <title>Phyllosticta paracitricarpa is synonymous to the EU quarantine fungus P. citricarpa based on phylogenomic analyses.</title>
        <authorList>
            <consortium name="Lawrence Berkeley National Laboratory"/>
            <person name="Van Ingen-Buijs V.A."/>
            <person name="Van Westerhoven A.C."/>
            <person name="Haridas S."/>
            <person name="Skiadas P."/>
            <person name="Martin F."/>
            <person name="Groenewald J.Z."/>
            <person name="Crous P.W."/>
            <person name="Seidl M.F."/>
        </authorList>
    </citation>
    <scope>NUCLEOTIDE SEQUENCE [LARGE SCALE GENOMIC DNA]</scope>
    <source>
        <strain evidence="2 3">CBS 123371</strain>
    </source>
</reference>
<dbReference type="EMBL" id="JBBPHU010000001">
    <property type="protein sequence ID" value="KAK7524911.1"/>
    <property type="molecule type" value="Genomic_DNA"/>
</dbReference>
<feature type="signal peptide" evidence="1">
    <location>
        <begin position="1"/>
        <end position="19"/>
    </location>
</feature>
<gene>
    <name evidence="2" type="ORF">IWZ03DRAFT_36632</name>
</gene>
<name>A0ABR1L2Y9_9PEZI</name>
<sequence>MRILLSSTMLLFLQSQFQGRTYHDPSVQNAAKGASSSRPHKRMPLRLALRPALAIGADSYQDLSATVAQRKPRCSTIKTDAETVGGSRLQTLEGRAIAACLPYRLLSFKQNQVRLRLTYHSSSLNNLYRGSVIDSFVISVYLVRIETKAIKKGANVLTSEPVMI</sequence>